<accession>A0A2P8EUC6</accession>
<evidence type="ECO:0000259" key="1">
    <source>
        <dbReference type="PROSITE" id="PS50943"/>
    </source>
</evidence>
<evidence type="ECO:0000313" key="2">
    <source>
        <dbReference type="EMBL" id="PSL13076.1"/>
    </source>
</evidence>
<dbReference type="Gene3D" id="1.10.260.40">
    <property type="entry name" value="lambda repressor-like DNA-binding domains"/>
    <property type="match status" value="1"/>
</dbReference>
<keyword evidence="3" id="KW-1185">Reference proteome</keyword>
<dbReference type="OrthoDB" id="9156632at2"/>
<feature type="domain" description="HTH cro/C1-type" evidence="1">
    <location>
        <begin position="15"/>
        <end position="70"/>
    </location>
</feature>
<dbReference type="AlphaFoldDB" id="A0A2P8EUC6"/>
<dbReference type="Pfam" id="PF01381">
    <property type="entry name" value="HTH_3"/>
    <property type="match status" value="1"/>
</dbReference>
<dbReference type="GO" id="GO:0003677">
    <property type="term" value="F:DNA binding"/>
    <property type="evidence" value="ECO:0007669"/>
    <property type="project" value="InterPro"/>
</dbReference>
<dbReference type="EMBL" id="PYGI01000014">
    <property type="protein sequence ID" value="PSL13076.1"/>
    <property type="molecule type" value="Genomic_DNA"/>
</dbReference>
<dbReference type="RefSeq" id="WP_106592129.1">
    <property type="nucleotide sequence ID" value="NZ_PYGI01000014.1"/>
</dbReference>
<evidence type="ECO:0000313" key="3">
    <source>
        <dbReference type="Proteomes" id="UP000242133"/>
    </source>
</evidence>
<proteinExistence type="predicted"/>
<reference evidence="2 3" key="1">
    <citation type="submission" date="2018-03" db="EMBL/GenBank/DDBJ databases">
        <title>Genomic Encyclopedia of Archaeal and Bacterial Type Strains, Phase II (KMG-II): from individual species to whole genera.</title>
        <authorList>
            <person name="Goeker M."/>
        </authorList>
    </citation>
    <scope>NUCLEOTIDE SEQUENCE [LARGE SCALE GENOMIC DNA]</scope>
    <source>
        <strain evidence="2 3">DSM 17586</strain>
    </source>
</reference>
<dbReference type="PROSITE" id="PS50943">
    <property type="entry name" value="HTH_CROC1"/>
    <property type="match status" value="1"/>
</dbReference>
<dbReference type="CDD" id="cd00093">
    <property type="entry name" value="HTH_XRE"/>
    <property type="match status" value="1"/>
</dbReference>
<protein>
    <submittedName>
        <fullName evidence="2">Helix-turn-helix protein</fullName>
    </submittedName>
</protein>
<dbReference type="InterPro" id="IPR010982">
    <property type="entry name" value="Lambda_DNA-bd_dom_sf"/>
</dbReference>
<dbReference type="InterPro" id="IPR001387">
    <property type="entry name" value="Cro/C1-type_HTH"/>
</dbReference>
<sequence length="103" mass="11470">MKVHIESVEDIGTLVRLTRKTQGLRQDDLGAMAGCSHKYVVDVEKGKPTIQTGLLLVLLEELGIEVTVDLPGDAADVLKQQLLSQDTAIPNHRREKWLSQIER</sequence>
<organism evidence="2 3">
    <name type="scientific">Marinobacterium halophilum</name>
    <dbReference type="NCBI Taxonomy" id="267374"/>
    <lineage>
        <taxon>Bacteria</taxon>
        <taxon>Pseudomonadati</taxon>
        <taxon>Pseudomonadota</taxon>
        <taxon>Gammaproteobacteria</taxon>
        <taxon>Oceanospirillales</taxon>
        <taxon>Oceanospirillaceae</taxon>
        <taxon>Marinobacterium</taxon>
    </lineage>
</organism>
<name>A0A2P8EUC6_9GAMM</name>
<dbReference type="SMART" id="SM00530">
    <property type="entry name" value="HTH_XRE"/>
    <property type="match status" value="1"/>
</dbReference>
<dbReference type="SUPFAM" id="SSF47413">
    <property type="entry name" value="lambda repressor-like DNA-binding domains"/>
    <property type="match status" value="1"/>
</dbReference>
<comment type="caution">
    <text evidence="2">The sequence shown here is derived from an EMBL/GenBank/DDBJ whole genome shotgun (WGS) entry which is preliminary data.</text>
</comment>
<dbReference type="Proteomes" id="UP000242133">
    <property type="component" value="Unassembled WGS sequence"/>
</dbReference>
<gene>
    <name evidence="2" type="ORF">CLV44_11473</name>
</gene>